<dbReference type="GO" id="GO:0006303">
    <property type="term" value="P:double-strand break repair via nonhomologous end joining"/>
    <property type="evidence" value="ECO:0007669"/>
    <property type="project" value="UniProtKB-UniRule"/>
</dbReference>
<keyword evidence="3" id="KW-0234">DNA repair</keyword>
<dbReference type="InterPro" id="IPR016194">
    <property type="entry name" value="SPOC-like_C_dom_sf"/>
</dbReference>
<evidence type="ECO:0000256" key="3">
    <source>
        <dbReference type="HAMAP-Rule" id="MF_01875"/>
    </source>
</evidence>
<evidence type="ECO:0000256" key="4">
    <source>
        <dbReference type="SAM" id="MobiDB-lite"/>
    </source>
</evidence>
<accession>A0A840IJ97</accession>
<organism evidence="6 7">
    <name type="scientific">Conexibacter arvalis</name>
    <dbReference type="NCBI Taxonomy" id="912552"/>
    <lineage>
        <taxon>Bacteria</taxon>
        <taxon>Bacillati</taxon>
        <taxon>Actinomycetota</taxon>
        <taxon>Thermoleophilia</taxon>
        <taxon>Solirubrobacterales</taxon>
        <taxon>Conexibacteraceae</taxon>
        <taxon>Conexibacter</taxon>
    </lineage>
</organism>
<proteinExistence type="inferred from homology"/>
<dbReference type="PIRSF" id="PIRSF006493">
    <property type="entry name" value="Prok_Ku"/>
    <property type="match status" value="1"/>
</dbReference>
<comment type="function">
    <text evidence="3">With LigD forms a non-homologous end joining (NHEJ) DNA repair enzyme, which repairs dsDNA breaks with reduced fidelity. Binds linear dsDNA with 5'- and 3'- overhangs but not closed circular dsDNA nor ssDNA. Recruits and stimulates the ligase activity of LigD.</text>
</comment>
<feature type="domain" description="Ku" evidence="5">
    <location>
        <begin position="53"/>
        <end position="185"/>
    </location>
</feature>
<dbReference type="InterPro" id="IPR009187">
    <property type="entry name" value="Prok_Ku"/>
</dbReference>
<keyword evidence="7" id="KW-1185">Reference proteome</keyword>
<dbReference type="AlphaFoldDB" id="A0A840IJ97"/>
<dbReference type="Gene3D" id="2.40.290.10">
    <property type="match status" value="1"/>
</dbReference>
<dbReference type="GO" id="GO:0003690">
    <property type="term" value="F:double-stranded DNA binding"/>
    <property type="evidence" value="ECO:0007669"/>
    <property type="project" value="UniProtKB-UniRule"/>
</dbReference>
<dbReference type="Pfam" id="PF02735">
    <property type="entry name" value="Ku"/>
    <property type="match status" value="1"/>
</dbReference>
<sequence length="265" mass="29462">MARPLWSGSLSFGLVNVPVELHSAVRDRQLHFTQLHDGDGTPIEIRRWCSKEEREVDWEEVGHGYELDDGRAVVLTDDELDAAAPRRTRTIDVEQFAALEEVDPMLLDHPYLLLPAGESDGTLRAYRLLHDVMADSGQVAIARFVLRSKEHLAAIRADGPLLALSTMRFHDELRDPAQAGAPSGRAAKPSARALRAAVALIDSMAADFDPARWRDRHRARLRRVIARKAEGKTIRPPRPEPEEQASPDLMAALEASIARMEPAGR</sequence>
<comment type="caution">
    <text evidence="6">The sequence shown here is derived from an EMBL/GenBank/DDBJ whole genome shotgun (WGS) entry which is preliminary data.</text>
</comment>
<dbReference type="GO" id="GO:0006310">
    <property type="term" value="P:DNA recombination"/>
    <property type="evidence" value="ECO:0007669"/>
    <property type="project" value="UniProtKB-KW"/>
</dbReference>
<gene>
    <name evidence="3" type="primary">ku</name>
    <name evidence="6" type="ORF">BDZ31_004788</name>
</gene>
<comment type="similarity">
    <text evidence="3">Belongs to the prokaryotic Ku family.</text>
</comment>
<name>A0A840IJ97_9ACTN</name>
<keyword evidence="2 3" id="KW-0233">DNA recombination</keyword>
<comment type="subunit">
    <text evidence="3">Homodimer. Interacts with LigD.</text>
</comment>
<evidence type="ECO:0000313" key="6">
    <source>
        <dbReference type="EMBL" id="MBB4665167.1"/>
    </source>
</evidence>
<dbReference type="InterPro" id="IPR006164">
    <property type="entry name" value="DNA_bd_Ku70/Ku80"/>
</dbReference>
<dbReference type="PANTHER" id="PTHR41251:SF1">
    <property type="entry name" value="NON-HOMOLOGOUS END JOINING PROTEIN KU"/>
    <property type="match status" value="1"/>
</dbReference>
<feature type="compositionally biased region" description="Basic and acidic residues" evidence="4">
    <location>
        <begin position="227"/>
        <end position="241"/>
    </location>
</feature>
<dbReference type="HAMAP" id="MF_01875">
    <property type="entry name" value="Prokaryotic_Ku"/>
    <property type="match status" value="1"/>
</dbReference>
<dbReference type="EMBL" id="JACHNU010000011">
    <property type="protein sequence ID" value="MBB4665167.1"/>
    <property type="molecule type" value="Genomic_DNA"/>
</dbReference>
<dbReference type="SMART" id="SM00559">
    <property type="entry name" value="Ku78"/>
    <property type="match status" value="1"/>
</dbReference>
<dbReference type="Proteomes" id="UP000585272">
    <property type="component" value="Unassembled WGS sequence"/>
</dbReference>
<reference evidence="6 7" key="1">
    <citation type="submission" date="2020-08" db="EMBL/GenBank/DDBJ databases">
        <title>Genomic Encyclopedia of Archaeal and Bacterial Type Strains, Phase II (KMG-II): from individual species to whole genera.</title>
        <authorList>
            <person name="Goeker M."/>
        </authorList>
    </citation>
    <scope>NUCLEOTIDE SEQUENCE [LARGE SCALE GENOMIC DNA]</scope>
    <source>
        <strain evidence="6 7">DSM 23288</strain>
    </source>
</reference>
<dbReference type="SUPFAM" id="SSF100939">
    <property type="entry name" value="SPOC domain-like"/>
    <property type="match status" value="1"/>
</dbReference>
<keyword evidence="3" id="KW-0227">DNA damage</keyword>
<keyword evidence="1 3" id="KW-0238">DNA-binding</keyword>
<evidence type="ECO:0000313" key="7">
    <source>
        <dbReference type="Proteomes" id="UP000585272"/>
    </source>
</evidence>
<dbReference type="RefSeq" id="WP_183345848.1">
    <property type="nucleotide sequence ID" value="NZ_JACHNU010000011.1"/>
</dbReference>
<feature type="region of interest" description="Disordered" evidence="4">
    <location>
        <begin position="227"/>
        <end position="265"/>
    </location>
</feature>
<evidence type="ECO:0000256" key="2">
    <source>
        <dbReference type="ARBA" id="ARBA00023172"/>
    </source>
</evidence>
<evidence type="ECO:0000256" key="1">
    <source>
        <dbReference type="ARBA" id="ARBA00023125"/>
    </source>
</evidence>
<protein>
    <recommendedName>
        <fullName evidence="3">Non-homologous end joining protein Ku</fullName>
    </recommendedName>
</protein>
<dbReference type="PANTHER" id="PTHR41251">
    <property type="entry name" value="NON-HOMOLOGOUS END JOINING PROTEIN KU"/>
    <property type="match status" value="1"/>
</dbReference>
<evidence type="ECO:0000259" key="5">
    <source>
        <dbReference type="SMART" id="SM00559"/>
    </source>
</evidence>
<dbReference type="NCBIfam" id="TIGR02772">
    <property type="entry name" value="Ku_bact"/>
    <property type="match status" value="1"/>
</dbReference>